<proteinExistence type="predicted"/>
<dbReference type="AlphaFoldDB" id="A0A811JRU3"/>
<evidence type="ECO:0000313" key="3">
    <source>
        <dbReference type="Proteomes" id="UP000614601"/>
    </source>
</evidence>
<sequence length="138" mass="15695">MNTINSGVVSQQPCQYLLAHLAEISASNPAHERFYALQRYPMYSPGSTCSPLFYCGKQTRRTRAARRLLNARLTRKPSHRFSNRPTSSVDDCSRASSSDSVRSGLQHPLMPHTNVDAIPFYPKIFLGECERWILHIKE</sequence>
<gene>
    <name evidence="2" type="ORF">BOKJ2_LOCUS696</name>
</gene>
<keyword evidence="3" id="KW-1185">Reference proteome</keyword>
<accession>A0A811JRU3</accession>
<feature type="region of interest" description="Disordered" evidence="1">
    <location>
        <begin position="75"/>
        <end position="106"/>
    </location>
</feature>
<dbReference type="Proteomes" id="UP000783686">
    <property type="component" value="Unassembled WGS sequence"/>
</dbReference>
<comment type="caution">
    <text evidence="2">The sequence shown here is derived from an EMBL/GenBank/DDBJ whole genome shotgun (WGS) entry which is preliminary data.</text>
</comment>
<protein>
    <submittedName>
        <fullName evidence="2">Uncharacterized protein</fullName>
    </submittedName>
</protein>
<dbReference type="EMBL" id="CAJFDH010000001">
    <property type="protein sequence ID" value="CAD5206012.1"/>
    <property type="molecule type" value="Genomic_DNA"/>
</dbReference>
<evidence type="ECO:0000256" key="1">
    <source>
        <dbReference type="SAM" id="MobiDB-lite"/>
    </source>
</evidence>
<organism evidence="2 3">
    <name type="scientific">Bursaphelenchus okinawaensis</name>
    <dbReference type="NCBI Taxonomy" id="465554"/>
    <lineage>
        <taxon>Eukaryota</taxon>
        <taxon>Metazoa</taxon>
        <taxon>Ecdysozoa</taxon>
        <taxon>Nematoda</taxon>
        <taxon>Chromadorea</taxon>
        <taxon>Rhabditida</taxon>
        <taxon>Tylenchina</taxon>
        <taxon>Tylenchomorpha</taxon>
        <taxon>Aphelenchoidea</taxon>
        <taxon>Aphelenchoididae</taxon>
        <taxon>Bursaphelenchus</taxon>
    </lineage>
</organism>
<dbReference type="Proteomes" id="UP000614601">
    <property type="component" value="Unassembled WGS sequence"/>
</dbReference>
<evidence type="ECO:0000313" key="2">
    <source>
        <dbReference type="EMBL" id="CAD5206012.1"/>
    </source>
</evidence>
<dbReference type="EMBL" id="CAJFCW020000001">
    <property type="protein sequence ID" value="CAG9080151.1"/>
    <property type="molecule type" value="Genomic_DNA"/>
</dbReference>
<name>A0A811JRU3_9BILA</name>
<reference evidence="2" key="1">
    <citation type="submission" date="2020-09" db="EMBL/GenBank/DDBJ databases">
        <authorList>
            <person name="Kikuchi T."/>
        </authorList>
    </citation>
    <scope>NUCLEOTIDE SEQUENCE</scope>
    <source>
        <strain evidence="2">SH1</strain>
    </source>
</reference>
<feature type="compositionally biased region" description="Low complexity" evidence="1">
    <location>
        <begin position="87"/>
        <end position="103"/>
    </location>
</feature>